<name>A0A1I0YGM1_9RHOB</name>
<feature type="transmembrane region" description="Helical" evidence="1">
    <location>
        <begin position="77"/>
        <end position="98"/>
    </location>
</feature>
<dbReference type="STRING" id="871651.SAMN05421688_2960"/>
<dbReference type="OrthoDB" id="7865288at2"/>
<proteinExistence type="predicted"/>
<dbReference type="RefSeq" id="WP_092066260.1">
    <property type="nucleotide sequence ID" value="NZ_FOJU01000005.1"/>
</dbReference>
<keyword evidence="3" id="KW-1185">Reference proteome</keyword>
<sequence length="130" mass="13463">MQNDPRNAPSLLVSALRHFSRLIQSEMELARAEMSENLSRAGAGVGMLAGAGILALVGLNVLAGALVAYIAQNGLSAGLAALLVGGALLIVALILALVGKGRLTAKAMTPSHTMENLRRDAQEIREATHV</sequence>
<dbReference type="EMBL" id="FOJU01000005">
    <property type="protein sequence ID" value="SFB11313.1"/>
    <property type="molecule type" value="Genomic_DNA"/>
</dbReference>
<dbReference type="InterPro" id="IPR009937">
    <property type="entry name" value="Phage_holin_3_6"/>
</dbReference>
<gene>
    <name evidence="2" type="ORF">SAMN05421688_2960</name>
</gene>
<evidence type="ECO:0000313" key="3">
    <source>
        <dbReference type="Proteomes" id="UP000198796"/>
    </source>
</evidence>
<dbReference type="AlphaFoldDB" id="A0A1I0YGM1"/>
<keyword evidence="1" id="KW-0472">Membrane</keyword>
<evidence type="ECO:0000313" key="2">
    <source>
        <dbReference type="EMBL" id="SFB11313.1"/>
    </source>
</evidence>
<organism evidence="2 3">
    <name type="scientific">Poseidonocella pacifica</name>
    <dbReference type="NCBI Taxonomy" id="871651"/>
    <lineage>
        <taxon>Bacteria</taxon>
        <taxon>Pseudomonadati</taxon>
        <taxon>Pseudomonadota</taxon>
        <taxon>Alphaproteobacteria</taxon>
        <taxon>Rhodobacterales</taxon>
        <taxon>Roseobacteraceae</taxon>
        <taxon>Poseidonocella</taxon>
    </lineage>
</organism>
<evidence type="ECO:0000256" key="1">
    <source>
        <dbReference type="SAM" id="Phobius"/>
    </source>
</evidence>
<dbReference type="Pfam" id="PF07332">
    <property type="entry name" value="Phage_holin_3_6"/>
    <property type="match status" value="1"/>
</dbReference>
<keyword evidence="1" id="KW-0812">Transmembrane</keyword>
<feature type="transmembrane region" description="Helical" evidence="1">
    <location>
        <begin position="41"/>
        <end position="71"/>
    </location>
</feature>
<accession>A0A1I0YGM1</accession>
<reference evidence="2 3" key="1">
    <citation type="submission" date="2016-10" db="EMBL/GenBank/DDBJ databases">
        <authorList>
            <person name="de Groot N.N."/>
        </authorList>
    </citation>
    <scope>NUCLEOTIDE SEQUENCE [LARGE SCALE GENOMIC DNA]</scope>
    <source>
        <strain evidence="2 3">DSM 29316</strain>
    </source>
</reference>
<keyword evidence="1" id="KW-1133">Transmembrane helix</keyword>
<protein>
    <submittedName>
        <fullName evidence="2">Putative Holin-X, holin superfamily III</fullName>
    </submittedName>
</protein>
<dbReference type="Proteomes" id="UP000198796">
    <property type="component" value="Unassembled WGS sequence"/>
</dbReference>